<reference evidence="2 3" key="1">
    <citation type="submission" date="2019-01" db="EMBL/GenBank/DDBJ databases">
        <authorList>
            <person name="Chen W.-M."/>
        </authorList>
    </citation>
    <scope>NUCLEOTIDE SEQUENCE [LARGE SCALE GENOMIC DNA]</scope>
    <source>
        <strain evidence="2 3">CCP-6</strain>
    </source>
</reference>
<comment type="caution">
    <text evidence="2">The sequence shown here is derived from an EMBL/GenBank/DDBJ whole genome shotgun (WGS) entry which is preliminary data.</text>
</comment>
<dbReference type="SUPFAM" id="SSF46785">
    <property type="entry name" value="Winged helix' DNA-binding domain"/>
    <property type="match status" value="1"/>
</dbReference>
<dbReference type="PANTHER" id="PTHR33164">
    <property type="entry name" value="TRANSCRIPTIONAL REGULATOR, MARR FAMILY"/>
    <property type="match status" value="1"/>
</dbReference>
<evidence type="ECO:0000259" key="1">
    <source>
        <dbReference type="PROSITE" id="PS50995"/>
    </source>
</evidence>
<dbReference type="InterPro" id="IPR036390">
    <property type="entry name" value="WH_DNA-bd_sf"/>
</dbReference>
<dbReference type="GO" id="GO:0006950">
    <property type="term" value="P:response to stress"/>
    <property type="evidence" value="ECO:0007669"/>
    <property type="project" value="TreeGrafter"/>
</dbReference>
<dbReference type="AlphaFoldDB" id="A0A437MEW2"/>
<evidence type="ECO:0000313" key="3">
    <source>
        <dbReference type="Proteomes" id="UP000282957"/>
    </source>
</evidence>
<dbReference type="PRINTS" id="PR00598">
    <property type="entry name" value="HTHMARR"/>
</dbReference>
<sequence length="108" mass="11689">MGALDHGRIPTHRLMAAFTSAAQVHVELTCRQMAFLCRLATDGGKSTAYYAEKLGVSKPAITRACDRLSVLGLCHRKGSDFDRRQVVLTITSEGRALLEKVASAQVEG</sequence>
<dbReference type="EMBL" id="SACL01000004">
    <property type="protein sequence ID" value="RVT96194.1"/>
    <property type="molecule type" value="Genomic_DNA"/>
</dbReference>
<dbReference type="Gene3D" id="1.10.10.10">
    <property type="entry name" value="Winged helix-like DNA-binding domain superfamily/Winged helix DNA-binding domain"/>
    <property type="match status" value="1"/>
</dbReference>
<dbReference type="Proteomes" id="UP000282957">
    <property type="component" value="Unassembled WGS sequence"/>
</dbReference>
<dbReference type="SMART" id="SM00347">
    <property type="entry name" value="HTH_MARR"/>
    <property type="match status" value="1"/>
</dbReference>
<keyword evidence="3" id="KW-1185">Reference proteome</keyword>
<dbReference type="PROSITE" id="PS50995">
    <property type="entry name" value="HTH_MARR_2"/>
    <property type="match status" value="1"/>
</dbReference>
<dbReference type="InterPro" id="IPR036388">
    <property type="entry name" value="WH-like_DNA-bd_sf"/>
</dbReference>
<dbReference type="InterPro" id="IPR039422">
    <property type="entry name" value="MarR/SlyA-like"/>
</dbReference>
<dbReference type="InterPro" id="IPR000835">
    <property type="entry name" value="HTH_MarR-typ"/>
</dbReference>
<feature type="domain" description="HTH marR-type" evidence="1">
    <location>
        <begin position="1"/>
        <end position="108"/>
    </location>
</feature>
<name>A0A437MEW2_9PROT</name>
<accession>A0A437MEW2</accession>
<organism evidence="2 3">
    <name type="scientific">Rhodovarius crocodyli</name>
    <dbReference type="NCBI Taxonomy" id="1979269"/>
    <lineage>
        <taxon>Bacteria</taxon>
        <taxon>Pseudomonadati</taxon>
        <taxon>Pseudomonadota</taxon>
        <taxon>Alphaproteobacteria</taxon>
        <taxon>Acetobacterales</taxon>
        <taxon>Roseomonadaceae</taxon>
        <taxon>Rhodovarius</taxon>
    </lineage>
</organism>
<dbReference type="OrthoDB" id="9812268at2"/>
<protein>
    <submittedName>
        <fullName evidence="2">MarR family transcriptional regulator</fullName>
    </submittedName>
</protein>
<dbReference type="RefSeq" id="WP_127788127.1">
    <property type="nucleotide sequence ID" value="NZ_SACL01000004.1"/>
</dbReference>
<gene>
    <name evidence="2" type="ORF">EOD42_13840</name>
</gene>
<dbReference type="GO" id="GO:0003700">
    <property type="term" value="F:DNA-binding transcription factor activity"/>
    <property type="evidence" value="ECO:0007669"/>
    <property type="project" value="InterPro"/>
</dbReference>
<evidence type="ECO:0000313" key="2">
    <source>
        <dbReference type="EMBL" id="RVT96194.1"/>
    </source>
</evidence>
<dbReference type="Pfam" id="PF01047">
    <property type="entry name" value="MarR"/>
    <property type="match status" value="1"/>
</dbReference>
<proteinExistence type="predicted"/>
<dbReference type="PANTHER" id="PTHR33164:SF43">
    <property type="entry name" value="HTH-TYPE TRANSCRIPTIONAL REPRESSOR YETL"/>
    <property type="match status" value="1"/>
</dbReference>